<keyword evidence="6 9" id="KW-0472">Membrane</keyword>
<evidence type="ECO:0000256" key="3">
    <source>
        <dbReference type="ARBA" id="ARBA00022741"/>
    </source>
</evidence>
<feature type="binding site" evidence="9">
    <location>
        <begin position="118"/>
        <end position="125"/>
    </location>
    <ligand>
        <name>GTP</name>
        <dbReference type="ChEBI" id="CHEBI:37565"/>
    </ligand>
</feature>
<comment type="similarity">
    <text evidence="9">Belongs to the GTP-binding SRP family. FtsY subfamily.</text>
</comment>
<dbReference type="Gene3D" id="1.20.120.140">
    <property type="entry name" value="Signal recognition particle SRP54, nucleotide-binding domain"/>
    <property type="match status" value="1"/>
</dbReference>
<dbReference type="SUPFAM" id="SSF52540">
    <property type="entry name" value="P-loop containing nucleoside triphosphate hydrolases"/>
    <property type="match status" value="1"/>
</dbReference>
<dbReference type="PANTHER" id="PTHR43134">
    <property type="entry name" value="SIGNAL RECOGNITION PARTICLE RECEPTOR SUBUNIT ALPHA"/>
    <property type="match status" value="1"/>
</dbReference>
<dbReference type="Pfam" id="PF00448">
    <property type="entry name" value="SRP54"/>
    <property type="match status" value="1"/>
</dbReference>
<keyword evidence="7 9" id="KW-0675">Receptor</keyword>
<dbReference type="AlphaFoldDB" id="A0A2Z3JD29"/>
<evidence type="ECO:0000256" key="2">
    <source>
        <dbReference type="ARBA" id="ARBA00022490"/>
    </source>
</evidence>
<name>A0A2Z3JD29_9DEIO</name>
<dbReference type="Pfam" id="PF02881">
    <property type="entry name" value="SRP54_N"/>
    <property type="match status" value="1"/>
</dbReference>
<comment type="subunit">
    <text evidence="9">Part of the signal recognition particle protein translocation system, which is composed of SRP and FtsY.</text>
</comment>
<dbReference type="SMART" id="SM00963">
    <property type="entry name" value="SRP54_N"/>
    <property type="match status" value="1"/>
</dbReference>
<dbReference type="OrthoDB" id="9804720at2"/>
<dbReference type="HAMAP" id="MF_00920">
    <property type="entry name" value="FtsY"/>
    <property type="match status" value="1"/>
</dbReference>
<dbReference type="InterPro" id="IPR000897">
    <property type="entry name" value="SRP54_GTPase_dom"/>
</dbReference>
<evidence type="ECO:0000313" key="12">
    <source>
        <dbReference type="Proteomes" id="UP000245368"/>
    </source>
</evidence>
<feature type="domain" description="SRP54-type proteins GTP-binding" evidence="10">
    <location>
        <begin position="285"/>
        <end position="298"/>
    </location>
</feature>
<gene>
    <name evidence="9" type="primary">ftsY</name>
    <name evidence="11" type="ORF">DKM44_07450</name>
</gene>
<evidence type="ECO:0000256" key="5">
    <source>
        <dbReference type="ARBA" id="ARBA00023134"/>
    </source>
</evidence>
<evidence type="ECO:0000256" key="7">
    <source>
        <dbReference type="ARBA" id="ARBA00023170"/>
    </source>
</evidence>
<dbReference type="SMART" id="SM00962">
    <property type="entry name" value="SRP54"/>
    <property type="match status" value="1"/>
</dbReference>
<feature type="binding site" evidence="9">
    <location>
        <begin position="264"/>
        <end position="267"/>
    </location>
    <ligand>
        <name>GTP</name>
        <dbReference type="ChEBI" id="CHEBI:37565"/>
    </ligand>
</feature>
<organism evidence="11 12">
    <name type="scientific">Deinococcus irradiatisoli</name>
    <dbReference type="NCBI Taxonomy" id="2202254"/>
    <lineage>
        <taxon>Bacteria</taxon>
        <taxon>Thermotogati</taxon>
        <taxon>Deinococcota</taxon>
        <taxon>Deinococci</taxon>
        <taxon>Deinococcales</taxon>
        <taxon>Deinococcaceae</taxon>
        <taxon>Deinococcus</taxon>
    </lineage>
</organism>
<keyword evidence="5 9" id="KW-0342">GTP-binding</keyword>
<keyword evidence="3 9" id="KW-0547">Nucleotide-binding</keyword>
<dbReference type="SMART" id="SM00382">
    <property type="entry name" value="AAA"/>
    <property type="match status" value="1"/>
</dbReference>
<dbReference type="FunFam" id="3.40.50.300:FF:000053">
    <property type="entry name" value="Signal recognition particle receptor FtsY"/>
    <property type="match status" value="1"/>
</dbReference>
<dbReference type="Gene3D" id="3.40.50.300">
    <property type="entry name" value="P-loop containing nucleotide triphosphate hydrolases"/>
    <property type="match status" value="1"/>
</dbReference>
<keyword evidence="12" id="KW-1185">Reference proteome</keyword>
<dbReference type="GO" id="GO:0006614">
    <property type="term" value="P:SRP-dependent cotranslational protein targeting to membrane"/>
    <property type="evidence" value="ECO:0007669"/>
    <property type="project" value="InterPro"/>
</dbReference>
<keyword evidence="2 9" id="KW-0963">Cytoplasm</keyword>
<reference evidence="11 12" key="1">
    <citation type="submission" date="2018-05" db="EMBL/GenBank/DDBJ databases">
        <title>Complete Genome Sequence of Deinococcus sp. strain 17bor-2.</title>
        <authorList>
            <person name="Srinivasan S."/>
        </authorList>
    </citation>
    <scope>NUCLEOTIDE SEQUENCE [LARGE SCALE GENOMIC DNA]</scope>
    <source>
        <strain evidence="11 12">17bor-2</strain>
    </source>
</reference>
<dbReference type="InterPro" id="IPR036225">
    <property type="entry name" value="SRP/SRP_N"/>
</dbReference>
<evidence type="ECO:0000256" key="8">
    <source>
        <dbReference type="ARBA" id="ARBA00048027"/>
    </source>
</evidence>
<feature type="binding site" evidence="9">
    <location>
        <begin position="200"/>
        <end position="204"/>
    </location>
    <ligand>
        <name>GTP</name>
        <dbReference type="ChEBI" id="CHEBI:37565"/>
    </ligand>
</feature>
<evidence type="ECO:0000313" key="11">
    <source>
        <dbReference type="EMBL" id="AWN23083.1"/>
    </source>
</evidence>
<dbReference type="PANTHER" id="PTHR43134:SF1">
    <property type="entry name" value="SIGNAL RECOGNITION PARTICLE RECEPTOR SUBUNIT ALPHA"/>
    <property type="match status" value="1"/>
</dbReference>
<dbReference type="NCBIfam" id="TIGR00064">
    <property type="entry name" value="ftsY"/>
    <property type="match status" value="1"/>
</dbReference>
<dbReference type="Proteomes" id="UP000245368">
    <property type="component" value="Chromosome"/>
</dbReference>
<comment type="subcellular location">
    <subcellularLocation>
        <location evidence="9">Cell membrane</location>
        <topology evidence="9">Peripheral membrane protein</topology>
        <orientation evidence="9">Cytoplasmic side</orientation>
    </subcellularLocation>
    <subcellularLocation>
        <location evidence="9">Cytoplasm</location>
    </subcellularLocation>
</comment>
<dbReference type="GO" id="GO:0005886">
    <property type="term" value="C:plasma membrane"/>
    <property type="evidence" value="ECO:0007669"/>
    <property type="project" value="UniProtKB-SubCell"/>
</dbReference>
<proteinExistence type="inferred from homology"/>
<dbReference type="InterPro" id="IPR027417">
    <property type="entry name" value="P-loop_NTPase"/>
</dbReference>
<dbReference type="GO" id="GO:0005047">
    <property type="term" value="F:signal recognition particle binding"/>
    <property type="evidence" value="ECO:0007669"/>
    <property type="project" value="TreeGrafter"/>
</dbReference>
<dbReference type="CDD" id="cd17874">
    <property type="entry name" value="FtsY"/>
    <property type="match status" value="1"/>
</dbReference>
<dbReference type="KEGG" id="dez:DKM44_07450"/>
<dbReference type="InterPro" id="IPR042101">
    <property type="entry name" value="SRP54_N_sf"/>
</dbReference>
<keyword evidence="4 9" id="KW-0378">Hydrolase</keyword>
<evidence type="ECO:0000256" key="9">
    <source>
        <dbReference type="HAMAP-Rule" id="MF_00920"/>
    </source>
</evidence>
<dbReference type="GO" id="GO:0003924">
    <property type="term" value="F:GTPase activity"/>
    <property type="evidence" value="ECO:0007669"/>
    <property type="project" value="UniProtKB-UniRule"/>
</dbReference>
<evidence type="ECO:0000256" key="6">
    <source>
        <dbReference type="ARBA" id="ARBA00023136"/>
    </source>
</evidence>
<evidence type="ECO:0000259" key="10">
    <source>
        <dbReference type="PROSITE" id="PS00300"/>
    </source>
</evidence>
<dbReference type="EC" id="3.6.5.4" evidence="9"/>
<dbReference type="EMBL" id="CP029494">
    <property type="protein sequence ID" value="AWN23083.1"/>
    <property type="molecule type" value="Genomic_DNA"/>
</dbReference>
<sequence>MSWLNRLRDGLSKTRQQLNQSAGFLGTDLKDVFTNRIETLEDLEYALIAADVGRAATEEILEDVKNSSKPNLQEALMEAMTLQLEPDAKRAQFRKFGFNPDARRSTVDPQGKVIMVIGVNGVGKTTTIAKLGRYYQSRGKRVMFAAGDTFRAAAGAQLGVWGERLGIPVVQGVDGGDPAAVAFDGASARKARDFDLLFVDTAGRLHNKHNLMEELKKVRRVIDKADPGEPHEIWLVLDAVTGQNGLQQAKKFHEAIQLTGVIVTKLDGTAKGGIVVPIVRELGVPIKFIGVGEGQEDLQPFDSREFVQALFDVNIPLKQSQDEALSKLE</sequence>
<dbReference type="InterPro" id="IPR013822">
    <property type="entry name" value="Signal_recog_particl_SRP54_hlx"/>
</dbReference>
<dbReference type="InterPro" id="IPR004390">
    <property type="entry name" value="SR_rcpt_FtsY"/>
</dbReference>
<dbReference type="RefSeq" id="WP_109826607.1">
    <property type="nucleotide sequence ID" value="NZ_CP029494.1"/>
</dbReference>
<dbReference type="GO" id="GO:0005525">
    <property type="term" value="F:GTP binding"/>
    <property type="evidence" value="ECO:0007669"/>
    <property type="project" value="UniProtKB-UniRule"/>
</dbReference>
<dbReference type="PROSITE" id="PS00300">
    <property type="entry name" value="SRP54"/>
    <property type="match status" value="1"/>
</dbReference>
<accession>A0A2Z3JD29</accession>
<evidence type="ECO:0000256" key="4">
    <source>
        <dbReference type="ARBA" id="ARBA00022801"/>
    </source>
</evidence>
<comment type="function">
    <text evidence="9">Involved in targeting and insertion of nascent membrane proteins into the cytoplasmic membrane. Acts as a receptor for the complex formed by the signal recognition particle (SRP) and the ribosome-nascent chain (RNC).</text>
</comment>
<dbReference type="SUPFAM" id="SSF47364">
    <property type="entry name" value="Domain of the SRP/SRP receptor G-proteins"/>
    <property type="match status" value="1"/>
</dbReference>
<keyword evidence="1 9" id="KW-1003">Cell membrane</keyword>
<protein>
    <recommendedName>
        <fullName evidence="9">Signal recognition particle receptor FtsY</fullName>
        <shortName evidence="9">SRP receptor</shortName>
        <ecNumber evidence="9">3.6.5.4</ecNumber>
    </recommendedName>
</protein>
<dbReference type="GO" id="GO:0005737">
    <property type="term" value="C:cytoplasm"/>
    <property type="evidence" value="ECO:0007669"/>
    <property type="project" value="UniProtKB-SubCell"/>
</dbReference>
<evidence type="ECO:0000256" key="1">
    <source>
        <dbReference type="ARBA" id="ARBA00022475"/>
    </source>
</evidence>
<comment type="catalytic activity">
    <reaction evidence="8 9">
        <text>GTP + H2O = GDP + phosphate + H(+)</text>
        <dbReference type="Rhea" id="RHEA:19669"/>
        <dbReference type="ChEBI" id="CHEBI:15377"/>
        <dbReference type="ChEBI" id="CHEBI:15378"/>
        <dbReference type="ChEBI" id="CHEBI:37565"/>
        <dbReference type="ChEBI" id="CHEBI:43474"/>
        <dbReference type="ChEBI" id="CHEBI:58189"/>
        <dbReference type="EC" id="3.6.5.4"/>
    </reaction>
</comment>
<dbReference type="InterPro" id="IPR003593">
    <property type="entry name" value="AAA+_ATPase"/>
</dbReference>